<sequence>MNRELRNFVRTYLDLEMAYDTKGWLRPTLLGFNEHFVNNVRSGLEEILRDRSLTVGEYEGLTAIEFPDEDTLYKYLEDMYAFLFEGRPEQPEPPEDF</sequence>
<name>A0ABW0ZCB2_9ACTN</name>
<gene>
    <name evidence="1" type="ORF">ACFP1Z_31830</name>
</gene>
<protein>
    <recommendedName>
        <fullName evidence="3">CdiI immunity protein domain-containing protein</fullName>
    </recommendedName>
</protein>
<evidence type="ECO:0008006" key="3">
    <source>
        <dbReference type="Google" id="ProtNLM"/>
    </source>
</evidence>
<organism evidence="1 2">
    <name type="scientific">Streptomyces gamaensis</name>
    <dbReference type="NCBI Taxonomy" id="1763542"/>
    <lineage>
        <taxon>Bacteria</taxon>
        <taxon>Bacillati</taxon>
        <taxon>Actinomycetota</taxon>
        <taxon>Actinomycetes</taxon>
        <taxon>Kitasatosporales</taxon>
        <taxon>Streptomycetaceae</taxon>
        <taxon>Streptomyces</taxon>
    </lineage>
</organism>
<dbReference type="EMBL" id="JBHSPB010000034">
    <property type="protein sequence ID" value="MFC5724749.1"/>
    <property type="molecule type" value="Genomic_DNA"/>
</dbReference>
<evidence type="ECO:0000313" key="2">
    <source>
        <dbReference type="Proteomes" id="UP001596083"/>
    </source>
</evidence>
<dbReference type="Proteomes" id="UP001596083">
    <property type="component" value="Unassembled WGS sequence"/>
</dbReference>
<comment type="caution">
    <text evidence="1">The sequence shown here is derived from an EMBL/GenBank/DDBJ whole genome shotgun (WGS) entry which is preliminary data.</text>
</comment>
<accession>A0ABW0ZCB2</accession>
<evidence type="ECO:0000313" key="1">
    <source>
        <dbReference type="EMBL" id="MFC5724749.1"/>
    </source>
</evidence>
<keyword evidence="2" id="KW-1185">Reference proteome</keyword>
<proteinExistence type="predicted"/>
<reference evidence="2" key="1">
    <citation type="journal article" date="2019" name="Int. J. Syst. Evol. Microbiol.">
        <title>The Global Catalogue of Microorganisms (GCM) 10K type strain sequencing project: providing services to taxonomists for standard genome sequencing and annotation.</title>
        <authorList>
            <consortium name="The Broad Institute Genomics Platform"/>
            <consortium name="The Broad Institute Genome Sequencing Center for Infectious Disease"/>
            <person name="Wu L."/>
            <person name="Ma J."/>
        </authorList>
    </citation>
    <scope>NUCLEOTIDE SEQUENCE [LARGE SCALE GENOMIC DNA]</scope>
    <source>
        <strain evidence="2">CGMCC 4.7304</strain>
    </source>
</reference>
<dbReference type="RefSeq" id="WP_390321237.1">
    <property type="nucleotide sequence ID" value="NZ_JBHSPB010000034.1"/>
</dbReference>